<name>N0BB46_9EURY</name>
<dbReference type="eggNOG" id="arCOG02468">
    <property type="taxonomic scope" value="Archaea"/>
</dbReference>
<gene>
    <name evidence="1" type="ORF">Asulf_00820</name>
</gene>
<dbReference type="STRING" id="387631.Asulf_00820"/>
<reference evidence="1 2" key="1">
    <citation type="journal article" date="2013" name="Genome Announc.">
        <title>Complete Genome Sequence of the Thermophilic and Facultatively Chemolithoautotrophic Sulfate Reducer Archaeoglobus sulfaticallidus Strain PM70-1T.</title>
        <authorList>
            <person name="Stokke R."/>
            <person name="Hocking W.P."/>
            <person name="Steinsbu B.O."/>
            <person name="Steen I.H."/>
        </authorList>
    </citation>
    <scope>NUCLEOTIDE SEQUENCE [LARGE SCALE GENOMIC DNA]</scope>
    <source>
        <strain evidence="1">PM70-1</strain>
    </source>
</reference>
<evidence type="ECO:0000313" key="1">
    <source>
        <dbReference type="EMBL" id="AGK60829.1"/>
    </source>
</evidence>
<evidence type="ECO:0000313" key="2">
    <source>
        <dbReference type="Proteomes" id="UP000013307"/>
    </source>
</evidence>
<dbReference type="Pfam" id="PF02593">
    <property type="entry name" value="DUF166"/>
    <property type="match status" value="1"/>
</dbReference>
<dbReference type="EMBL" id="CP005290">
    <property type="protein sequence ID" value="AGK60829.1"/>
    <property type="molecule type" value="Genomic_DNA"/>
</dbReference>
<proteinExistence type="predicted"/>
<dbReference type="InterPro" id="IPR003745">
    <property type="entry name" value="DUF166"/>
</dbReference>
<sequence>MDLGIIFSGEFGRRFVLNLAYPESCPHLGACGIEFCDKCKDYDFSDKIAFVRELNLSGQLYIEDPSEYLQDLQSDVIIAINIHPDVLIELPEAAEAKALIIPIEDPSWCPLGLRKQIKEICDEIGIEFTAPKPFCSIRAGGRHIKKFCDEFRIGTPDFEIKSAGNVIEDVKAFRDTCGCAYYVAKKMKGYIITDKHELWKDVHQHQCAYPCMASMERDVEIVEAIFHLAGYIMVYNFSRALGIDAEGFIPEYMRKFVIDA</sequence>
<protein>
    <submittedName>
        <fullName evidence="1">Uncharacterized protein conserved in archaea</fullName>
    </submittedName>
</protein>
<organism evidence="1 2">
    <name type="scientific">Archaeoglobus sulfaticallidus PM70-1</name>
    <dbReference type="NCBI Taxonomy" id="387631"/>
    <lineage>
        <taxon>Archaea</taxon>
        <taxon>Methanobacteriati</taxon>
        <taxon>Methanobacteriota</taxon>
        <taxon>Archaeoglobi</taxon>
        <taxon>Archaeoglobales</taxon>
        <taxon>Archaeoglobaceae</taxon>
        <taxon>Archaeoglobus</taxon>
    </lineage>
</organism>
<dbReference type="HOGENOM" id="CLU_077076_0_0_2"/>
<dbReference type="RefSeq" id="WP_015590427.1">
    <property type="nucleotide sequence ID" value="NC_021169.1"/>
</dbReference>
<dbReference type="GeneID" id="15392461"/>
<keyword evidence="2" id="KW-1185">Reference proteome</keyword>
<dbReference type="OrthoDB" id="51323at2157"/>
<accession>N0BB46</accession>
<dbReference type="AlphaFoldDB" id="N0BB46"/>
<dbReference type="Proteomes" id="UP000013307">
    <property type="component" value="Chromosome"/>
</dbReference>
<dbReference type="KEGG" id="ast:Asulf_00820"/>